<dbReference type="InterPro" id="IPR053781">
    <property type="entry name" value="F-box_AtFBL13-like"/>
</dbReference>
<dbReference type="Proteomes" id="UP001630127">
    <property type="component" value="Unassembled WGS sequence"/>
</dbReference>
<evidence type="ECO:0000313" key="3">
    <source>
        <dbReference type="Proteomes" id="UP001630127"/>
    </source>
</evidence>
<dbReference type="InterPro" id="IPR032675">
    <property type="entry name" value="LRR_dom_sf"/>
</dbReference>
<dbReference type="Gene3D" id="3.80.10.10">
    <property type="entry name" value="Ribonuclease Inhibitor"/>
    <property type="match status" value="1"/>
</dbReference>
<organism evidence="2 3">
    <name type="scientific">Cinchona calisaya</name>
    <dbReference type="NCBI Taxonomy" id="153742"/>
    <lineage>
        <taxon>Eukaryota</taxon>
        <taxon>Viridiplantae</taxon>
        <taxon>Streptophyta</taxon>
        <taxon>Embryophyta</taxon>
        <taxon>Tracheophyta</taxon>
        <taxon>Spermatophyta</taxon>
        <taxon>Magnoliopsida</taxon>
        <taxon>eudicotyledons</taxon>
        <taxon>Gunneridae</taxon>
        <taxon>Pentapetalae</taxon>
        <taxon>asterids</taxon>
        <taxon>lamiids</taxon>
        <taxon>Gentianales</taxon>
        <taxon>Rubiaceae</taxon>
        <taxon>Cinchonoideae</taxon>
        <taxon>Cinchoneae</taxon>
        <taxon>Cinchona</taxon>
    </lineage>
</organism>
<dbReference type="AlphaFoldDB" id="A0ABD2YAY7"/>
<comment type="caution">
    <text evidence="2">The sequence shown here is derived from an EMBL/GenBank/DDBJ whole genome shotgun (WGS) entry which is preliminary data.</text>
</comment>
<dbReference type="Pfam" id="PF00646">
    <property type="entry name" value="F-box"/>
    <property type="match status" value="1"/>
</dbReference>
<sequence>MATSASNSKRQKLTNQKGVSVDDRIGNLPDSALLRILSFLPTKDAVGTGVLSKRWEYVWTTNFQLLDLEDRISDHLLITNIDSLVEAHVDINICCFHPESVIKSFEAFYNVKFLSLSGNMPWASSLREEILSRKFLNLTHLILGRGCYVWLRLMPYVLANSENLEALNVQGMPKEYLSEQVVD</sequence>
<dbReference type="InterPro" id="IPR001810">
    <property type="entry name" value="F-box_dom"/>
</dbReference>
<dbReference type="PANTHER" id="PTHR34223">
    <property type="entry name" value="OS11G0201299 PROTEIN"/>
    <property type="match status" value="1"/>
</dbReference>
<dbReference type="InterPro" id="IPR053197">
    <property type="entry name" value="F-box_SCFL_complex_component"/>
</dbReference>
<accession>A0ABD2YAY7</accession>
<gene>
    <name evidence="2" type="ORF">ACH5RR_037673</name>
</gene>
<evidence type="ECO:0000313" key="2">
    <source>
        <dbReference type="EMBL" id="KAL3503224.1"/>
    </source>
</evidence>
<protein>
    <recommendedName>
        <fullName evidence="1">F-box domain-containing protein</fullName>
    </recommendedName>
</protein>
<dbReference type="CDD" id="cd22160">
    <property type="entry name" value="F-box_AtFBL13-like"/>
    <property type="match status" value="1"/>
</dbReference>
<proteinExistence type="predicted"/>
<dbReference type="EMBL" id="JBJUIK010000015">
    <property type="protein sequence ID" value="KAL3503224.1"/>
    <property type="molecule type" value="Genomic_DNA"/>
</dbReference>
<evidence type="ECO:0000259" key="1">
    <source>
        <dbReference type="PROSITE" id="PS50181"/>
    </source>
</evidence>
<dbReference type="InterPro" id="IPR036047">
    <property type="entry name" value="F-box-like_dom_sf"/>
</dbReference>
<dbReference type="PANTHER" id="PTHR34223:SF51">
    <property type="entry name" value="OS06G0556300 PROTEIN"/>
    <property type="match status" value="1"/>
</dbReference>
<name>A0ABD2YAY7_9GENT</name>
<feature type="domain" description="F-box" evidence="1">
    <location>
        <begin position="22"/>
        <end position="68"/>
    </location>
</feature>
<reference evidence="2 3" key="1">
    <citation type="submission" date="2024-11" db="EMBL/GenBank/DDBJ databases">
        <title>A near-complete genome assembly of Cinchona calisaya.</title>
        <authorList>
            <person name="Lian D.C."/>
            <person name="Zhao X.W."/>
            <person name="Wei L."/>
        </authorList>
    </citation>
    <scope>NUCLEOTIDE SEQUENCE [LARGE SCALE GENOMIC DNA]</scope>
    <source>
        <tissue evidence="2">Nenye</tissue>
    </source>
</reference>
<dbReference type="PROSITE" id="PS50181">
    <property type="entry name" value="FBOX"/>
    <property type="match status" value="1"/>
</dbReference>
<keyword evidence="3" id="KW-1185">Reference proteome</keyword>
<dbReference type="SUPFAM" id="SSF81383">
    <property type="entry name" value="F-box domain"/>
    <property type="match status" value="1"/>
</dbReference>